<dbReference type="SUPFAM" id="SSF55347">
    <property type="entry name" value="Glyceraldehyde-3-phosphate dehydrogenase-like, C-terminal domain"/>
    <property type="match status" value="1"/>
</dbReference>
<dbReference type="Pfam" id="PF01408">
    <property type="entry name" value="GFO_IDH_MocA"/>
    <property type="match status" value="1"/>
</dbReference>
<name>A0A7V2ZIB6_9BACT</name>
<dbReference type="AlphaFoldDB" id="A0A7V2ZIB6"/>
<dbReference type="GO" id="GO:0000166">
    <property type="term" value="F:nucleotide binding"/>
    <property type="evidence" value="ECO:0007669"/>
    <property type="project" value="InterPro"/>
</dbReference>
<dbReference type="PANTHER" id="PTHR43377">
    <property type="entry name" value="BILIVERDIN REDUCTASE A"/>
    <property type="match status" value="1"/>
</dbReference>
<evidence type="ECO:0000259" key="2">
    <source>
        <dbReference type="Pfam" id="PF22725"/>
    </source>
</evidence>
<accession>A0A7V2ZIB6</accession>
<dbReference type="InterPro" id="IPR055170">
    <property type="entry name" value="GFO_IDH_MocA-like_dom"/>
</dbReference>
<gene>
    <name evidence="3" type="ORF">ENS31_03120</name>
</gene>
<comment type="caution">
    <text evidence="3">The sequence shown here is derived from an EMBL/GenBank/DDBJ whole genome shotgun (WGS) entry which is preliminary data.</text>
</comment>
<dbReference type="PANTHER" id="PTHR43377:SF6">
    <property type="entry name" value="GFO_IDH_MOCA-LIKE OXIDOREDUCTASE N-TERMINAL DOMAIN-CONTAINING PROTEIN"/>
    <property type="match status" value="1"/>
</dbReference>
<organism evidence="3">
    <name type="scientific">Ignavibacterium album</name>
    <dbReference type="NCBI Taxonomy" id="591197"/>
    <lineage>
        <taxon>Bacteria</taxon>
        <taxon>Pseudomonadati</taxon>
        <taxon>Ignavibacteriota</taxon>
        <taxon>Ignavibacteria</taxon>
        <taxon>Ignavibacteriales</taxon>
        <taxon>Ignavibacteriaceae</taxon>
        <taxon>Ignavibacterium</taxon>
    </lineage>
</organism>
<dbReference type="SUPFAM" id="SSF51735">
    <property type="entry name" value="NAD(P)-binding Rossmann-fold domains"/>
    <property type="match status" value="1"/>
</dbReference>
<dbReference type="EMBL" id="DSUJ01000008">
    <property type="protein sequence ID" value="HFI90506.1"/>
    <property type="molecule type" value="Genomic_DNA"/>
</dbReference>
<evidence type="ECO:0000259" key="1">
    <source>
        <dbReference type="Pfam" id="PF01408"/>
    </source>
</evidence>
<feature type="domain" description="Gfo/Idh/MocA-like oxidoreductase N-terminal" evidence="1">
    <location>
        <begin position="1"/>
        <end position="119"/>
    </location>
</feature>
<dbReference type="InterPro" id="IPR051450">
    <property type="entry name" value="Gfo/Idh/MocA_Oxidoreductases"/>
</dbReference>
<sequence length="338" mass="37992">MKVGIIGLGYWGPNLLRNFLAQPDVDKVVGCDLNPSRIKSNKPKFPNAEFTEDYDQILKGDTDLVVIATPVATHYPLAKTALENGKHIWVEKPFTASVNEALDLIETAERKNLRIFVDHTFIYNGAVIKLKELVDNGELGNVLYFDSERINLGLFQKDVNVVWDLAPHDLSIMLHLLNNQKPKAITATGIANFNGMENLAHICVYFENNCFAHFHVNWTSPVKIRRMIVGGDKKMVVYDDMENMEKIKVYDSGIDIKSTEKIHEALVQYRIGDMYSPKVIQVEALALASRECLDSIQQNRTPKTSGYDGLEVVKILEASDRSIKNMGQIVELADLISA</sequence>
<dbReference type="Gene3D" id="3.30.360.10">
    <property type="entry name" value="Dihydrodipicolinate Reductase, domain 2"/>
    <property type="match status" value="1"/>
</dbReference>
<feature type="domain" description="GFO/IDH/MocA-like oxidoreductase" evidence="2">
    <location>
        <begin position="128"/>
        <end position="236"/>
    </location>
</feature>
<evidence type="ECO:0000313" key="3">
    <source>
        <dbReference type="EMBL" id="HFI90506.1"/>
    </source>
</evidence>
<dbReference type="Gene3D" id="3.40.50.720">
    <property type="entry name" value="NAD(P)-binding Rossmann-like Domain"/>
    <property type="match status" value="1"/>
</dbReference>
<dbReference type="InterPro" id="IPR000683">
    <property type="entry name" value="Gfo/Idh/MocA-like_OxRdtase_N"/>
</dbReference>
<reference evidence="3" key="1">
    <citation type="journal article" date="2020" name="mSystems">
        <title>Genome- and Community-Level Interaction Insights into Carbon Utilization and Element Cycling Functions of Hydrothermarchaeota in Hydrothermal Sediment.</title>
        <authorList>
            <person name="Zhou Z."/>
            <person name="Liu Y."/>
            <person name="Xu W."/>
            <person name="Pan J."/>
            <person name="Luo Z.H."/>
            <person name="Li M."/>
        </authorList>
    </citation>
    <scope>NUCLEOTIDE SEQUENCE [LARGE SCALE GENOMIC DNA]</scope>
    <source>
        <strain evidence="3">SpSt-479</strain>
    </source>
</reference>
<proteinExistence type="predicted"/>
<dbReference type="Pfam" id="PF22725">
    <property type="entry name" value="GFO_IDH_MocA_C3"/>
    <property type="match status" value="1"/>
</dbReference>
<dbReference type="InterPro" id="IPR036291">
    <property type="entry name" value="NAD(P)-bd_dom_sf"/>
</dbReference>
<protein>
    <submittedName>
        <fullName evidence="3">Gfo/Idh/MocA family oxidoreductase</fullName>
    </submittedName>
</protein>